<reference evidence="1" key="1">
    <citation type="submission" date="2016-01" db="EMBL/GenBank/DDBJ databases">
        <authorList>
            <person name="Regsiter A."/>
            <person name="william w."/>
        </authorList>
    </citation>
    <scope>NUCLEOTIDE SEQUENCE</scope>
    <source>
        <strain evidence="1">NCPPB 1641</strain>
    </source>
</reference>
<gene>
    <name evidence="1" type="ORF">AGR7A_pAt30033</name>
</gene>
<sequence>MPTIVFSMCVVVETEKNVPTTAMYHAPLHTPNRRSSSKKFVVLRKRSRLLDTQSPSSIYKPSMATVRRCKVRDSGLSPQEVAACGAYP</sequence>
<dbReference type="Proteomes" id="UP000192140">
    <property type="component" value="Unassembled WGS sequence"/>
</dbReference>
<dbReference type="EMBL" id="FCNP01000050">
    <property type="protein sequence ID" value="CVI63923.1"/>
    <property type="molecule type" value="Genomic_DNA"/>
</dbReference>
<keyword evidence="2" id="KW-1185">Reference proteome</keyword>
<evidence type="ECO:0000313" key="2">
    <source>
        <dbReference type="Proteomes" id="UP000192140"/>
    </source>
</evidence>
<name>A0A1S7UAI5_9HYPH</name>
<evidence type="ECO:0000313" key="1">
    <source>
        <dbReference type="EMBL" id="CVI63923.1"/>
    </source>
</evidence>
<proteinExistence type="predicted"/>
<dbReference type="AlphaFoldDB" id="A0A1S7UAI5"/>
<organism evidence="1 2">
    <name type="scientific">Agrobacterium deltaense NCPPB 1641</name>
    <dbReference type="NCBI Taxonomy" id="1183425"/>
    <lineage>
        <taxon>Bacteria</taxon>
        <taxon>Pseudomonadati</taxon>
        <taxon>Pseudomonadota</taxon>
        <taxon>Alphaproteobacteria</taxon>
        <taxon>Hyphomicrobiales</taxon>
        <taxon>Rhizobiaceae</taxon>
        <taxon>Rhizobium/Agrobacterium group</taxon>
        <taxon>Agrobacterium</taxon>
    </lineage>
</organism>
<accession>A0A1S7UAI5</accession>
<protein>
    <submittedName>
        <fullName evidence="1">Uncharacterized protein</fullName>
    </submittedName>
</protein>
<comment type="caution">
    <text evidence="1">The sequence shown here is derived from an EMBL/GenBank/DDBJ whole genome shotgun (WGS) entry which is preliminary data.</text>
</comment>